<dbReference type="SFLD" id="SFLDG01067">
    <property type="entry name" value="SPASM/twitch_domain_containing"/>
    <property type="match status" value="1"/>
</dbReference>
<dbReference type="Pfam" id="PF02579">
    <property type="entry name" value="Nitro_FeMo-Co"/>
    <property type="match status" value="1"/>
</dbReference>
<dbReference type="PROSITE" id="PS51918">
    <property type="entry name" value="RADICAL_SAM"/>
    <property type="match status" value="1"/>
</dbReference>
<dbReference type="InterPro" id="IPR006638">
    <property type="entry name" value="Elp3/MiaA/NifB-like_rSAM"/>
</dbReference>
<keyword evidence="6" id="KW-0004">4Fe-4S</keyword>
<dbReference type="PANTHER" id="PTHR43787">
    <property type="entry name" value="FEMO COFACTOR BIOSYNTHESIS PROTEIN NIFB-RELATED"/>
    <property type="match status" value="1"/>
</dbReference>
<dbReference type="InterPro" id="IPR003731">
    <property type="entry name" value="Di-Nase_FeMo-co_biosynth"/>
</dbReference>
<evidence type="ECO:0000256" key="3">
    <source>
        <dbReference type="ARBA" id="ARBA00005155"/>
    </source>
</evidence>
<evidence type="ECO:0000259" key="15">
    <source>
        <dbReference type="PROSITE" id="PS51918"/>
    </source>
</evidence>
<proteinExistence type="inferred from homology"/>
<dbReference type="Gene3D" id="3.20.20.70">
    <property type="entry name" value="Aldolase class I"/>
    <property type="match status" value="1"/>
</dbReference>
<dbReference type="RefSeq" id="WP_252662533.1">
    <property type="nucleotide sequence ID" value="NZ_CP098611.1"/>
</dbReference>
<evidence type="ECO:0000256" key="14">
    <source>
        <dbReference type="ARBA" id="ARBA00032102"/>
    </source>
</evidence>
<evidence type="ECO:0000256" key="13">
    <source>
        <dbReference type="ARBA" id="ARBA00030926"/>
    </source>
</evidence>
<evidence type="ECO:0000256" key="11">
    <source>
        <dbReference type="ARBA" id="ARBA00023231"/>
    </source>
</evidence>
<dbReference type="CDD" id="cd01335">
    <property type="entry name" value="Radical_SAM"/>
    <property type="match status" value="1"/>
</dbReference>
<dbReference type="SFLD" id="SFLDG01068">
    <property type="entry name" value="FeMo_cofactor_biosynthesis_pro"/>
    <property type="match status" value="1"/>
</dbReference>
<evidence type="ECO:0000256" key="1">
    <source>
        <dbReference type="ARBA" id="ARBA00001966"/>
    </source>
</evidence>
<comment type="function">
    <text evidence="2">Involved in the biosynthesis of the iron-molybdenum cofactor (FeMo-co or M-cluster) found in the dinitrogenase enzyme of the nitrogenase complex in nitrogen-fixing microorganisms. NifB catalyzes the crucial step of radical SAM-dependent carbide insertion that occurs concomitant with the insertion of a 9th sulfur and the rearrangement/coupling of two [4Fe-4S] clusters into a [8Fe-9S-C] cluster, the precursor to the M-cluster.</text>
</comment>
<dbReference type="InterPro" id="IPR000385">
    <property type="entry name" value="MoaA_NifB_PqqE_Fe-S-bd_CS"/>
</dbReference>
<evidence type="ECO:0000256" key="7">
    <source>
        <dbReference type="ARBA" id="ARBA00022691"/>
    </source>
</evidence>
<dbReference type="Proteomes" id="UP001056708">
    <property type="component" value="Chromosome"/>
</dbReference>
<dbReference type="SUPFAM" id="SSF53146">
    <property type="entry name" value="Nitrogenase accessory factor-like"/>
    <property type="match status" value="1"/>
</dbReference>
<dbReference type="EMBL" id="CP098611">
    <property type="protein sequence ID" value="USR90505.1"/>
    <property type="molecule type" value="Genomic_DNA"/>
</dbReference>
<comment type="cofactor">
    <cofactor evidence="1">
        <name>[4Fe-4S] cluster</name>
        <dbReference type="ChEBI" id="CHEBI:49883"/>
    </cofactor>
</comment>
<evidence type="ECO:0000313" key="16">
    <source>
        <dbReference type="EMBL" id="USR90505.1"/>
    </source>
</evidence>
<dbReference type="InterPro" id="IPR058240">
    <property type="entry name" value="rSAM_sf"/>
</dbReference>
<evidence type="ECO:0000256" key="6">
    <source>
        <dbReference type="ARBA" id="ARBA00022485"/>
    </source>
</evidence>
<dbReference type="PROSITE" id="PS01305">
    <property type="entry name" value="MOAA_NIFB_PQQE"/>
    <property type="match status" value="1"/>
</dbReference>
<sequence>MTTLNPTATPLNLDQHPCFNPKIKGKFGRVHLPVAPKCNVQCNFCNRKYDCVNESRPGVTSKVLEPHQAAEYMAKILEKEPRITVAGIAGPGDPFANAWETLETMRLLRERFPDLILCLATNGMGLKPEHVDEIARIGVSHVTVTVNAIDPDIGAQVYRWFRDGNLVLRGRQGAERLLSRQMEAIRALKAADVVVKVNTVVIPGVNDHHAIEIAETVAAMGVDLFNAMPMYPTPDTPFGVLPEPSPKEMAVLRRHAGEFITPMTHCTRCRADAVGLLGEDRSEEFRGCLTDCSTLPRKPEVERPYVAVATFEGVLVNEHLGDAVRLQIWQQTPDGFALVEERPTPERGLGPRRWKLLADQLQDCRALLVSGIGESPRQILRESGLLIVEMTGFMEAGLQTLYNGGDVTALRGRNRSVGEKVCKGTGSGCG</sequence>
<evidence type="ECO:0000256" key="10">
    <source>
        <dbReference type="ARBA" id="ARBA00023014"/>
    </source>
</evidence>
<evidence type="ECO:0000256" key="12">
    <source>
        <dbReference type="ARBA" id="ARBA00023239"/>
    </source>
</evidence>
<keyword evidence="9" id="KW-0408">Iron</keyword>
<dbReference type="Pfam" id="PF04055">
    <property type="entry name" value="Radical_SAM"/>
    <property type="match status" value="1"/>
</dbReference>
<dbReference type="SMART" id="SM00729">
    <property type="entry name" value="Elp3"/>
    <property type="match status" value="1"/>
</dbReference>
<keyword evidence="11" id="KW-0535">Nitrogen fixation</keyword>
<dbReference type="SFLD" id="SFLDF00281">
    <property type="entry name" value="FeMo_cofactor_biosynthesis_pro"/>
    <property type="match status" value="1"/>
</dbReference>
<dbReference type="PANTHER" id="PTHR43787:SF13">
    <property type="entry name" value="FEMO COFACTOR BIOSYNTHESIS PROTEIN NIFB"/>
    <property type="match status" value="1"/>
</dbReference>
<protein>
    <recommendedName>
        <fullName evidence="5">FeMo cofactor biosynthesis protein NifB</fullName>
    </recommendedName>
    <alternativeName>
        <fullName evidence="14">Nitrogenase cofactor maturase NifB</fullName>
    </alternativeName>
    <alternativeName>
        <fullName evidence="13">Radical SAM assemblase NifB</fullName>
    </alternativeName>
</protein>
<keyword evidence="17" id="KW-1185">Reference proteome</keyword>
<dbReference type="SUPFAM" id="SSF102114">
    <property type="entry name" value="Radical SAM enzymes"/>
    <property type="match status" value="1"/>
</dbReference>
<dbReference type="InterPro" id="IPR013785">
    <property type="entry name" value="Aldolase_TIM"/>
</dbReference>
<evidence type="ECO:0000313" key="17">
    <source>
        <dbReference type="Proteomes" id="UP001056708"/>
    </source>
</evidence>
<dbReference type="SFLD" id="SFLDS00029">
    <property type="entry name" value="Radical_SAM"/>
    <property type="match status" value="1"/>
</dbReference>
<dbReference type="Gene3D" id="3.30.420.130">
    <property type="entry name" value="Dinitrogenase iron-molybdenum cofactor biosynthesis domain"/>
    <property type="match status" value="1"/>
</dbReference>
<feature type="domain" description="Radical SAM core" evidence="15">
    <location>
        <begin position="24"/>
        <end position="272"/>
    </location>
</feature>
<evidence type="ECO:0000256" key="8">
    <source>
        <dbReference type="ARBA" id="ARBA00022723"/>
    </source>
</evidence>
<keyword evidence="8" id="KW-0479">Metal-binding</keyword>
<organism evidence="16 17">
    <name type="scientific">Phormidium yuhuli AB48</name>
    <dbReference type="NCBI Taxonomy" id="2940671"/>
    <lineage>
        <taxon>Bacteria</taxon>
        <taxon>Bacillati</taxon>
        <taxon>Cyanobacteriota</taxon>
        <taxon>Cyanophyceae</taxon>
        <taxon>Oscillatoriophycideae</taxon>
        <taxon>Oscillatoriales</taxon>
        <taxon>Oscillatoriaceae</taxon>
        <taxon>Phormidium</taxon>
        <taxon>Phormidium yuhuli</taxon>
    </lineage>
</organism>
<keyword evidence="10" id="KW-0411">Iron-sulfur</keyword>
<evidence type="ECO:0000256" key="5">
    <source>
        <dbReference type="ARBA" id="ARBA00021702"/>
    </source>
</evidence>
<dbReference type="InterPro" id="IPR007197">
    <property type="entry name" value="rSAM"/>
</dbReference>
<gene>
    <name evidence="16" type="ORF">NEA10_16950</name>
</gene>
<evidence type="ECO:0000256" key="4">
    <source>
        <dbReference type="ARBA" id="ARBA00006804"/>
    </source>
</evidence>
<evidence type="ECO:0000256" key="2">
    <source>
        <dbReference type="ARBA" id="ARBA00003522"/>
    </source>
</evidence>
<comment type="similarity">
    <text evidence="4">Belongs to the radical SAM superfamily. NifB family.</text>
</comment>
<keyword evidence="7" id="KW-0949">S-adenosyl-L-methionine</keyword>
<evidence type="ECO:0000256" key="9">
    <source>
        <dbReference type="ARBA" id="ARBA00023004"/>
    </source>
</evidence>
<name>A0ABY5ANW8_9CYAN</name>
<comment type="pathway">
    <text evidence="3">Cofactor biosynthesis; Fe-Mo cofactor biosynthesis.</text>
</comment>
<dbReference type="InterPro" id="IPR036105">
    <property type="entry name" value="DiNase_FeMo-co_biosyn_sf"/>
</dbReference>
<accession>A0ABY5ANW8</accession>
<reference evidence="16" key="1">
    <citation type="submission" date="2022-06" db="EMBL/GenBank/DDBJ databases">
        <title>Genome sequence of Phormidium yuhuli AB48 isolated from an industrial photobioreactor environment.</title>
        <authorList>
            <person name="Qiu Y."/>
            <person name="Noonan A.J.C."/>
            <person name="Dofher K."/>
            <person name="Koch M."/>
            <person name="Kieft B."/>
            <person name="Lin X."/>
            <person name="Ziels R.M."/>
            <person name="Hallam S.J."/>
        </authorList>
    </citation>
    <scope>NUCLEOTIDE SEQUENCE</scope>
    <source>
        <strain evidence="16">AB48</strain>
    </source>
</reference>
<keyword evidence="12" id="KW-0456">Lyase</keyword>